<dbReference type="Gene3D" id="3.40.190.10">
    <property type="entry name" value="Periplasmic binding protein-like II"/>
    <property type="match status" value="1"/>
</dbReference>
<dbReference type="OrthoDB" id="8627295at2"/>
<keyword evidence="3" id="KW-1185">Reference proteome</keyword>
<dbReference type="RefSeq" id="WP_092954869.1">
    <property type="nucleotide sequence ID" value="NZ_FOMQ01000012.1"/>
</dbReference>
<reference evidence="3" key="1">
    <citation type="submission" date="2016-10" db="EMBL/GenBank/DDBJ databases">
        <authorList>
            <person name="Varghese N."/>
            <person name="Submissions S."/>
        </authorList>
    </citation>
    <scope>NUCLEOTIDE SEQUENCE [LARGE SCALE GENOMIC DNA]</scope>
    <source>
        <strain evidence="3">DSM 7481</strain>
    </source>
</reference>
<dbReference type="STRING" id="32040.SAMN04489710_11280"/>
<evidence type="ECO:0000256" key="1">
    <source>
        <dbReference type="ARBA" id="ARBA00006987"/>
    </source>
</evidence>
<evidence type="ECO:0000313" key="2">
    <source>
        <dbReference type="EMBL" id="SFE04176.1"/>
    </source>
</evidence>
<dbReference type="PANTHER" id="PTHR42928">
    <property type="entry name" value="TRICARBOXYLATE-BINDING PROTEIN"/>
    <property type="match status" value="1"/>
</dbReference>
<dbReference type="PANTHER" id="PTHR42928:SF5">
    <property type="entry name" value="BLR1237 PROTEIN"/>
    <property type="match status" value="1"/>
</dbReference>
<dbReference type="SUPFAM" id="SSF53850">
    <property type="entry name" value="Periplasmic binding protein-like II"/>
    <property type="match status" value="1"/>
</dbReference>
<name>A0A1I1X9T3_9BURK</name>
<dbReference type="Proteomes" id="UP000199517">
    <property type="component" value="Unassembled WGS sequence"/>
</dbReference>
<protein>
    <submittedName>
        <fullName evidence="2">Tripartite-type tricarboxylate transporter, receptor component TctC</fullName>
    </submittedName>
</protein>
<dbReference type="InterPro" id="IPR005064">
    <property type="entry name" value="BUG"/>
</dbReference>
<dbReference type="PIRSF" id="PIRSF017082">
    <property type="entry name" value="YflP"/>
    <property type="match status" value="1"/>
</dbReference>
<dbReference type="Pfam" id="PF03401">
    <property type="entry name" value="TctC"/>
    <property type="match status" value="1"/>
</dbReference>
<sequence length="339" mass="35491">MQSSDPSAPASSLNRRQLLAAGAAAGLGLAGLPAMAAAEKYPSRPITLVVPFPPGGSVDVMARQYSDALARTLGATLVIDNKPGAGGSIGAQFVARSKADGYTLVASSQSSHLANPLVQPNLGYDPVKDFDNIAILGRQPNVLVTHPSVPATTFAQFVDYVKARPGELNFCSAGSGSMGQLNVEMMQMVVGTKAVHVPYRGGSPLITAVLGNEVQFTLDNLVIFLPHIQAGKLRALAVASPTRLPQLPDVPTFAELGYPQLNQTSWTGIAAPAGTPPAVVATLHQAIRKVATSPAMVENLKARGVIPPEDMTPAAFEKMMGERLVTYAEVVRRANIKPE</sequence>
<dbReference type="Gene3D" id="3.40.190.150">
    <property type="entry name" value="Bordetella uptake gene, domain 1"/>
    <property type="match status" value="1"/>
</dbReference>
<comment type="similarity">
    <text evidence="1">Belongs to the UPF0065 (bug) family.</text>
</comment>
<keyword evidence="2" id="KW-0675">Receptor</keyword>
<proteinExistence type="inferred from homology"/>
<accession>A0A1I1X9T3</accession>
<dbReference type="InterPro" id="IPR042100">
    <property type="entry name" value="Bug_dom1"/>
</dbReference>
<dbReference type="PROSITE" id="PS51318">
    <property type="entry name" value="TAT"/>
    <property type="match status" value="1"/>
</dbReference>
<gene>
    <name evidence="2" type="ORF">SAMN04489710_11280</name>
</gene>
<dbReference type="InterPro" id="IPR006311">
    <property type="entry name" value="TAT_signal"/>
</dbReference>
<dbReference type="CDD" id="cd13577">
    <property type="entry name" value="PBP2_BugE_Glu"/>
    <property type="match status" value="1"/>
</dbReference>
<organism evidence="2 3">
    <name type="scientific">Paracidovorax konjaci</name>
    <dbReference type="NCBI Taxonomy" id="32040"/>
    <lineage>
        <taxon>Bacteria</taxon>
        <taxon>Pseudomonadati</taxon>
        <taxon>Pseudomonadota</taxon>
        <taxon>Betaproteobacteria</taxon>
        <taxon>Burkholderiales</taxon>
        <taxon>Comamonadaceae</taxon>
        <taxon>Paracidovorax</taxon>
    </lineage>
</organism>
<evidence type="ECO:0000313" key="3">
    <source>
        <dbReference type="Proteomes" id="UP000199517"/>
    </source>
</evidence>
<dbReference type="EMBL" id="FOMQ01000012">
    <property type="protein sequence ID" value="SFE04176.1"/>
    <property type="molecule type" value="Genomic_DNA"/>
</dbReference>
<dbReference type="AlphaFoldDB" id="A0A1I1X9T3"/>